<comment type="subcellular location">
    <subcellularLocation>
        <location evidence="2 6">Cytoplasm</location>
    </subcellularLocation>
</comment>
<comment type="caution">
    <text evidence="6">Lacks conserved residue(s) required for the propagation of feature annotation.</text>
</comment>
<keyword evidence="3 6" id="KW-0963">Cytoplasm</keyword>
<dbReference type="PIRSF" id="PIRSF006305">
    <property type="entry name" value="Maf"/>
    <property type="match status" value="1"/>
</dbReference>
<evidence type="ECO:0000256" key="6">
    <source>
        <dbReference type="HAMAP-Rule" id="MF_00528"/>
    </source>
</evidence>
<dbReference type="AlphaFoldDB" id="A0AB39BS27"/>
<feature type="site" description="Important for substrate specificity" evidence="6">
    <location>
        <position position="152"/>
    </location>
</feature>
<keyword evidence="4 6" id="KW-0378">Hydrolase</keyword>
<dbReference type="EC" id="3.6.1.9" evidence="6"/>
<dbReference type="PANTHER" id="PTHR43213">
    <property type="entry name" value="BIFUNCTIONAL DTTP/UTP PYROPHOSPHATASE/METHYLTRANSFERASE PROTEIN-RELATED"/>
    <property type="match status" value="1"/>
</dbReference>
<evidence type="ECO:0000256" key="1">
    <source>
        <dbReference type="ARBA" id="ARBA00001968"/>
    </source>
</evidence>
<dbReference type="GO" id="GO:0009117">
    <property type="term" value="P:nucleotide metabolic process"/>
    <property type="evidence" value="ECO:0007669"/>
    <property type="project" value="UniProtKB-KW"/>
</dbReference>
<protein>
    <recommendedName>
        <fullName evidence="6">dTTP/UTP pyrophosphatase</fullName>
        <shortName evidence="6">dTTPase/UTPase</shortName>
        <ecNumber evidence="6">3.6.1.9</ecNumber>
    </recommendedName>
    <alternativeName>
        <fullName evidence="6">Nucleoside triphosphate pyrophosphatase</fullName>
    </alternativeName>
    <alternativeName>
        <fullName evidence="6">Nucleotide pyrophosphatase</fullName>
        <shortName evidence="6">Nucleotide PPase</shortName>
    </alternativeName>
</protein>
<dbReference type="GO" id="GO:0005737">
    <property type="term" value="C:cytoplasm"/>
    <property type="evidence" value="ECO:0007669"/>
    <property type="project" value="UniProtKB-SubCell"/>
</dbReference>
<evidence type="ECO:0000313" key="7">
    <source>
        <dbReference type="EMBL" id="XDI36181.1"/>
    </source>
</evidence>
<dbReference type="NCBIfam" id="TIGR00172">
    <property type="entry name" value="maf"/>
    <property type="match status" value="1"/>
</dbReference>
<evidence type="ECO:0000256" key="5">
    <source>
        <dbReference type="ARBA" id="ARBA00023080"/>
    </source>
</evidence>
<dbReference type="EMBL" id="CP162551">
    <property type="protein sequence ID" value="XDI36181.1"/>
    <property type="molecule type" value="Genomic_DNA"/>
</dbReference>
<comment type="similarity">
    <text evidence="6">Belongs to the Maf family. YhdE subfamily.</text>
</comment>
<feature type="site" description="Important for substrate specificity" evidence="6">
    <location>
        <position position="12"/>
    </location>
</feature>
<dbReference type="GO" id="GO:0047429">
    <property type="term" value="F:nucleoside triphosphate diphosphatase activity"/>
    <property type="evidence" value="ECO:0007669"/>
    <property type="project" value="UniProtKB-EC"/>
</dbReference>
<accession>A0AB39BS27</accession>
<comment type="function">
    <text evidence="6">Nucleoside triphosphate pyrophosphatase that hydrolyzes dTTP and UTP. May have a dual role in cell division arrest and in preventing the incorporation of modified nucleotides into cellular nucleic acids.</text>
</comment>
<dbReference type="Pfam" id="PF02545">
    <property type="entry name" value="Maf"/>
    <property type="match status" value="1"/>
</dbReference>
<dbReference type="PANTHER" id="PTHR43213:SF5">
    <property type="entry name" value="BIFUNCTIONAL DTTP_UTP PYROPHOSPHATASE_METHYLTRANSFERASE PROTEIN-RELATED"/>
    <property type="match status" value="1"/>
</dbReference>
<evidence type="ECO:0000256" key="3">
    <source>
        <dbReference type="ARBA" id="ARBA00022490"/>
    </source>
</evidence>
<keyword evidence="5 6" id="KW-0546">Nucleotide metabolism</keyword>
<name>A0AB39BS27_9BACI</name>
<dbReference type="InterPro" id="IPR029001">
    <property type="entry name" value="ITPase-like_fam"/>
</dbReference>
<dbReference type="SUPFAM" id="SSF52972">
    <property type="entry name" value="ITPase-like"/>
    <property type="match status" value="1"/>
</dbReference>
<proteinExistence type="inferred from homology"/>
<feature type="active site" description="Proton acceptor" evidence="6">
    <location>
        <position position="69"/>
    </location>
</feature>
<comment type="catalytic activity">
    <reaction evidence="6">
        <text>dTTP + H2O = dTMP + diphosphate + H(+)</text>
        <dbReference type="Rhea" id="RHEA:28534"/>
        <dbReference type="ChEBI" id="CHEBI:15377"/>
        <dbReference type="ChEBI" id="CHEBI:15378"/>
        <dbReference type="ChEBI" id="CHEBI:33019"/>
        <dbReference type="ChEBI" id="CHEBI:37568"/>
        <dbReference type="ChEBI" id="CHEBI:63528"/>
        <dbReference type="EC" id="3.6.1.9"/>
    </reaction>
</comment>
<comment type="cofactor">
    <cofactor evidence="1 6">
        <name>a divalent metal cation</name>
        <dbReference type="ChEBI" id="CHEBI:60240"/>
    </cofactor>
</comment>
<sequence>MKSFILASGSPRRKELLQQARYTFSIQTSDLDEIFEPHLTPSEVVCELARQKAEAVAKTNQDAVVLGSDTIVVCNDQILGKPKDQNEAREMLQRLSDRDHSVLTGVAIYEKGETITFFEETVVHFYPLTSEEIEQYLQTGEPFDKAGSYGIQGFGAYLVQSISGDYNNVVGLPLAKTMRELQAFHIYPTIQVRD</sequence>
<dbReference type="InterPro" id="IPR003697">
    <property type="entry name" value="Maf-like"/>
</dbReference>
<dbReference type="Gene3D" id="3.90.950.10">
    <property type="match status" value="1"/>
</dbReference>
<dbReference type="HAMAP" id="MF_00528">
    <property type="entry name" value="Maf"/>
    <property type="match status" value="1"/>
</dbReference>
<dbReference type="CDD" id="cd00555">
    <property type="entry name" value="Maf"/>
    <property type="match status" value="1"/>
</dbReference>
<dbReference type="FunFam" id="3.90.950.10:FF:000005">
    <property type="entry name" value="7-methyl-GTP pyrophosphatase"/>
    <property type="match status" value="1"/>
</dbReference>
<evidence type="ECO:0000256" key="2">
    <source>
        <dbReference type="ARBA" id="ARBA00004496"/>
    </source>
</evidence>
<organism evidence="7">
    <name type="scientific">Alkalihalophilus sp. As8PL</name>
    <dbReference type="NCBI Taxonomy" id="3237103"/>
    <lineage>
        <taxon>Bacteria</taxon>
        <taxon>Bacillati</taxon>
        <taxon>Bacillota</taxon>
        <taxon>Bacilli</taxon>
        <taxon>Bacillales</taxon>
        <taxon>Bacillaceae</taxon>
        <taxon>Alkalihalophilus</taxon>
    </lineage>
</organism>
<comment type="catalytic activity">
    <reaction evidence="6">
        <text>UTP + H2O = UMP + diphosphate + H(+)</text>
        <dbReference type="Rhea" id="RHEA:29395"/>
        <dbReference type="ChEBI" id="CHEBI:15377"/>
        <dbReference type="ChEBI" id="CHEBI:15378"/>
        <dbReference type="ChEBI" id="CHEBI:33019"/>
        <dbReference type="ChEBI" id="CHEBI:46398"/>
        <dbReference type="ChEBI" id="CHEBI:57865"/>
        <dbReference type="EC" id="3.6.1.9"/>
    </reaction>
</comment>
<feature type="site" description="Important for substrate specificity" evidence="6">
    <location>
        <position position="70"/>
    </location>
</feature>
<reference evidence="7" key="1">
    <citation type="submission" date="2024-07" db="EMBL/GenBank/DDBJ databases">
        <title>Identification and characteristics of an arsenic-resistant bacterial isolate, which belongs to a novel species.</title>
        <authorList>
            <person name="Juszczyk A."/>
            <person name="Kowalczyk A."/>
            <person name="Was K."/>
            <person name="Kosowicz W."/>
            <person name="Budzyn A."/>
            <person name="Latowski D."/>
        </authorList>
    </citation>
    <scope>NUCLEOTIDE SEQUENCE</scope>
    <source>
        <strain evidence="7">As8PL</strain>
    </source>
</reference>
<gene>
    <name evidence="7" type="ORF">AB3N04_15945</name>
</gene>
<evidence type="ECO:0000256" key="4">
    <source>
        <dbReference type="ARBA" id="ARBA00022801"/>
    </source>
</evidence>
<dbReference type="RefSeq" id="WP_368503655.1">
    <property type="nucleotide sequence ID" value="NZ_CP162551.1"/>
</dbReference>